<dbReference type="PANTHER" id="PTHR10587">
    <property type="entry name" value="GLYCOSYL TRANSFERASE-RELATED"/>
    <property type="match status" value="1"/>
</dbReference>
<proteinExistence type="predicted"/>
<dbReference type="PROSITE" id="PS51677">
    <property type="entry name" value="NODB"/>
    <property type="match status" value="1"/>
</dbReference>
<dbReference type="InterPro" id="IPR050248">
    <property type="entry name" value="Polysacc_deacetylase_ArnD"/>
</dbReference>
<evidence type="ECO:0000256" key="1">
    <source>
        <dbReference type="ARBA" id="ARBA00022723"/>
    </source>
</evidence>
<dbReference type="GO" id="GO:0016020">
    <property type="term" value="C:membrane"/>
    <property type="evidence" value="ECO:0007669"/>
    <property type="project" value="TreeGrafter"/>
</dbReference>
<keyword evidence="2" id="KW-0378">Hydrolase</keyword>
<feature type="domain" description="NodB homology" evidence="3">
    <location>
        <begin position="55"/>
        <end position="232"/>
    </location>
</feature>
<evidence type="ECO:0000259" key="3">
    <source>
        <dbReference type="PROSITE" id="PS51677"/>
    </source>
</evidence>
<dbReference type="GO" id="GO:0016810">
    <property type="term" value="F:hydrolase activity, acting on carbon-nitrogen (but not peptide) bonds"/>
    <property type="evidence" value="ECO:0007669"/>
    <property type="project" value="InterPro"/>
</dbReference>
<evidence type="ECO:0000313" key="5">
    <source>
        <dbReference type="Proteomes" id="UP000824145"/>
    </source>
</evidence>
<keyword evidence="1" id="KW-0479">Metal-binding</keyword>
<reference evidence="4" key="1">
    <citation type="submission" date="2020-10" db="EMBL/GenBank/DDBJ databases">
        <authorList>
            <person name="Gilroy R."/>
        </authorList>
    </citation>
    <scope>NUCLEOTIDE SEQUENCE</scope>
    <source>
        <strain evidence="4">9366</strain>
    </source>
</reference>
<dbReference type="InterPro" id="IPR011330">
    <property type="entry name" value="Glyco_hydro/deAcase_b/a-brl"/>
</dbReference>
<name>A0A9D1MLI6_9FIRM</name>
<dbReference type="InterPro" id="IPR002509">
    <property type="entry name" value="NODB_dom"/>
</dbReference>
<dbReference type="Gene3D" id="3.20.20.370">
    <property type="entry name" value="Glycoside hydrolase/deacetylase"/>
    <property type="match status" value="1"/>
</dbReference>
<protein>
    <submittedName>
        <fullName evidence="4">Polysaccharide deacetylase family protein</fullName>
    </submittedName>
</protein>
<evidence type="ECO:0000313" key="4">
    <source>
        <dbReference type="EMBL" id="HIU62219.1"/>
    </source>
</evidence>
<dbReference type="AlphaFoldDB" id="A0A9D1MLI6"/>
<gene>
    <name evidence="4" type="ORF">IAB07_00430</name>
</gene>
<sequence length="257" mass="28449">MFVTIKAKNVLAVVLTAILTVLCCVGLNFEAVADVYNGKSVRKLPVYGVDCGEEKKVALTFDAAWGADKTQSILDTLEENGATGTFFLVGFWVDKYPDMVKAIANSGCEIGNHSKNHLHMSELNREEIVTELKYVSDKVEKLTGSRPAYFRPPFGDYDDLLVQTVEDEGMQAVQWSVDSLDWKGLSAEEILSRVKKGVKNGSIILFHNNSDAIAEALPLVLAYLKNQGYETVGLSDLILKEDYEIDNNGIQHAEPRR</sequence>
<dbReference type="GO" id="GO:0005975">
    <property type="term" value="P:carbohydrate metabolic process"/>
    <property type="evidence" value="ECO:0007669"/>
    <property type="project" value="InterPro"/>
</dbReference>
<dbReference type="PANTHER" id="PTHR10587:SF133">
    <property type="entry name" value="CHITIN DEACETYLASE 1-RELATED"/>
    <property type="match status" value="1"/>
</dbReference>
<accession>A0A9D1MLI6</accession>
<dbReference type="EMBL" id="DVNJ01000001">
    <property type="protein sequence ID" value="HIU62219.1"/>
    <property type="molecule type" value="Genomic_DNA"/>
</dbReference>
<dbReference type="GO" id="GO:0046872">
    <property type="term" value="F:metal ion binding"/>
    <property type="evidence" value="ECO:0007669"/>
    <property type="project" value="UniProtKB-KW"/>
</dbReference>
<dbReference type="Pfam" id="PF01522">
    <property type="entry name" value="Polysacc_deac_1"/>
    <property type="match status" value="1"/>
</dbReference>
<dbReference type="SUPFAM" id="SSF88713">
    <property type="entry name" value="Glycoside hydrolase/deacetylase"/>
    <property type="match status" value="1"/>
</dbReference>
<dbReference type="CDD" id="cd10917">
    <property type="entry name" value="CE4_NodB_like_6s_7s"/>
    <property type="match status" value="1"/>
</dbReference>
<dbReference type="Proteomes" id="UP000824145">
    <property type="component" value="Unassembled WGS sequence"/>
</dbReference>
<reference evidence="4" key="2">
    <citation type="journal article" date="2021" name="PeerJ">
        <title>Extensive microbial diversity within the chicken gut microbiome revealed by metagenomics and culture.</title>
        <authorList>
            <person name="Gilroy R."/>
            <person name="Ravi A."/>
            <person name="Getino M."/>
            <person name="Pursley I."/>
            <person name="Horton D.L."/>
            <person name="Alikhan N.F."/>
            <person name="Baker D."/>
            <person name="Gharbi K."/>
            <person name="Hall N."/>
            <person name="Watson M."/>
            <person name="Adriaenssens E.M."/>
            <person name="Foster-Nyarko E."/>
            <person name="Jarju S."/>
            <person name="Secka A."/>
            <person name="Antonio M."/>
            <person name="Oren A."/>
            <person name="Chaudhuri R.R."/>
            <person name="La Ragione R."/>
            <person name="Hildebrand F."/>
            <person name="Pallen M.J."/>
        </authorList>
    </citation>
    <scope>NUCLEOTIDE SEQUENCE</scope>
    <source>
        <strain evidence="4">9366</strain>
    </source>
</reference>
<comment type="caution">
    <text evidence="4">The sequence shown here is derived from an EMBL/GenBank/DDBJ whole genome shotgun (WGS) entry which is preliminary data.</text>
</comment>
<evidence type="ECO:0000256" key="2">
    <source>
        <dbReference type="ARBA" id="ARBA00022801"/>
    </source>
</evidence>
<organism evidence="4 5">
    <name type="scientific">Candidatus Caccalectryoclostridium excrementigallinarum</name>
    <dbReference type="NCBI Taxonomy" id="2840710"/>
    <lineage>
        <taxon>Bacteria</taxon>
        <taxon>Bacillati</taxon>
        <taxon>Bacillota</taxon>
        <taxon>Clostridia</taxon>
        <taxon>Christensenellales</taxon>
        <taxon>Christensenellaceae</taxon>
        <taxon>Christensenellaceae incertae sedis</taxon>
        <taxon>Candidatus Caccalectryoclostridium</taxon>
    </lineage>
</organism>